<protein>
    <submittedName>
        <fullName evidence="2">EamA/RhaT family transporter</fullName>
    </submittedName>
</protein>
<keyword evidence="1" id="KW-0812">Transmembrane</keyword>
<keyword evidence="1" id="KW-1133">Transmembrane helix</keyword>
<evidence type="ECO:0000256" key="1">
    <source>
        <dbReference type="SAM" id="Phobius"/>
    </source>
</evidence>
<organism evidence="2 3">
    <name type="scientific">Haliea salexigens</name>
    <dbReference type="NCBI Taxonomy" id="287487"/>
    <lineage>
        <taxon>Bacteria</taxon>
        <taxon>Pseudomonadati</taxon>
        <taxon>Pseudomonadota</taxon>
        <taxon>Gammaproteobacteria</taxon>
        <taxon>Cellvibrionales</taxon>
        <taxon>Halieaceae</taxon>
        <taxon>Haliea</taxon>
    </lineage>
</organism>
<dbReference type="EMBL" id="DMND01000135">
    <property type="protein sequence ID" value="HAN28047.1"/>
    <property type="molecule type" value="Genomic_DNA"/>
</dbReference>
<name>A0A3C1KMZ2_9GAMM</name>
<feature type="non-terminal residue" evidence="2">
    <location>
        <position position="56"/>
    </location>
</feature>
<reference evidence="2 3" key="1">
    <citation type="journal article" date="2018" name="Nat. Biotechnol.">
        <title>A standardized bacterial taxonomy based on genome phylogeny substantially revises the tree of life.</title>
        <authorList>
            <person name="Parks D.H."/>
            <person name="Chuvochina M."/>
            <person name="Waite D.W."/>
            <person name="Rinke C."/>
            <person name="Skarshewski A."/>
            <person name="Chaumeil P.A."/>
            <person name="Hugenholtz P."/>
        </authorList>
    </citation>
    <scope>NUCLEOTIDE SEQUENCE [LARGE SCALE GENOMIC DNA]</scope>
    <source>
        <strain evidence="2">UBA9158</strain>
    </source>
</reference>
<sequence length="56" mass="6144">MNTRFAALVLFLSSAGWGLTWLPIKALSDQGLDGLHLVFIAFGAGALLLLPWLYRQ</sequence>
<dbReference type="Proteomes" id="UP000259273">
    <property type="component" value="Unassembled WGS sequence"/>
</dbReference>
<accession>A0A3C1KMZ2</accession>
<feature type="transmembrane region" description="Helical" evidence="1">
    <location>
        <begin position="34"/>
        <end position="54"/>
    </location>
</feature>
<keyword evidence="1" id="KW-0472">Membrane</keyword>
<evidence type="ECO:0000313" key="3">
    <source>
        <dbReference type="Proteomes" id="UP000259273"/>
    </source>
</evidence>
<comment type="caution">
    <text evidence="2">The sequence shown here is derived from an EMBL/GenBank/DDBJ whole genome shotgun (WGS) entry which is preliminary data.</text>
</comment>
<proteinExistence type="predicted"/>
<gene>
    <name evidence="2" type="ORF">DCP75_10090</name>
</gene>
<evidence type="ECO:0000313" key="2">
    <source>
        <dbReference type="EMBL" id="HAN28047.1"/>
    </source>
</evidence>
<dbReference type="AlphaFoldDB" id="A0A3C1KMZ2"/>